<evidence type="ECO:0000256" key="4">
    <source>
        <dbReference type="ARBA" id="ARBA00022989"/>
    </source>
</evidence>
<dbReference type="PANTHER" id="PTHR22945:SF47">
    <property type="entry name" value="SERPENTINE RECEPTOR CLASS DELTA-40"/>
    <property type="match status" value="1"/>
</dbReference>
<evidence type="ECO:0000256" key="3">
    <source>
        <dbReference type="ARBA" id="ARBA00022692"/>
    </source>
</evidence>
<dbReference type="OrthoDB" id="5836250at2759"/>
<dbReference type="SUPFAM" id="SSF81321">
    <property type="entry name" value="Family A G protein-coupled receptor-like"/>
    <property type="match status" value="1"/>
</dbReference>
<dbReference type="InterPro" id="IPR019421">
    <property type="entry name" value="7TM_GPCR_serpentine_rcpt_Srd"/>
</dbReference>
<evidence type="ECO:0000313" key="8">
    <source>
        <dbReference type="Proteomes" id="UP001152747"/>
    </source>
</evidence>
<feature type="transmembrane region" description="Helical" evidence="6">
    <location>
        <begin position="87"/>
        <end position="116"/>
    </location>
</feature>
<feature type="transmembrane region" description="Helical" evidence="6">
    <location>
        <begin position="12"/>
        <end position="34"/>
    </location>
</feature>
<dbReference type="Gene3D" id="1.20.1070.10">
    <property type="entry name" value="Rhodopsin 7-helix transmembrane proteins"/>
    <property type="match status" value="1"/>
</dbReference>
<feature type="transmembrane region" description="Helical" evidence="6">
    <location>
        <begin position="190"/>
        <end position="212"/>
    </location>
</feature>
<dbReference type="PANTHER" id="PTHR22945">
    <property type="entry name" value="SERPENTINE RECEPTOR, CLASS D DELTA"/>
    <property type="match status" value="1"/>
</dbReference>
<comment type="subcellular location">
    <subcellularLocation>
        <location evidence="1">Membrane</location>
        <topology evidence="1">Multi-pass membrane protein</topology>
    </subcellularLocation>
</comment>
<gene>
    <name evidence="7" type="ORF">CAMP_LOCUS13890</name>
</gene>
<dbReference type="AlphaFoldDB" id="A0A9P1N4Y2"/>
<protein>
    <recommendedName>
        <fullName evidence="9">G-protein coupled receptors family 1 profile domain-containing protein</fullName>
    </recommendedName>
</protein>
<sequence>MNESDIYQKILSIFYPIFFVSTITVQILLLYLIIFHSPKALQSIRLILINTSIVQIILCTVCCFSQYRMITTQVPVVLRSYGYCRHYPAHICFILYEVLQTTSFTGGMSIVITFYFKYRIIKMTFLTTSHMLKSFALFHIPVMISILSETYMVFDQSLPSEIVQEYQVKNVGYTDYIEIGVLKLKSIPSAINFIIISGSVFVLPPLSLYFRNQIMKHINSRISSKRQQISQRFLSGLTIQAILPILFYVPLFSLYLYCIITKEEVLFQQYMMTVISSLPALIDPILAIFFITPYRNRITSWIKKKPNDDSRVFTRT</sequence>
<comment type="caution">
    <text evidence="7">The sequence shown here is derived from an EMBL/GenBank/DDBJ whole genome shotgun (WGS) entry which is preliminary data.</text>
</comment>
<feature type="transmembrane region" description="Helical" evidence="6">
    <location>
        <begin position="136"/>
        <end position="154"/>
    </location>
</feature>
<feature type="transmembrane region" description="Helical" evidence="6">
    <location>
        <begin position="46"/>
        <end position="67"/>
    </location>
</feature>
<dbReference type="Pfam" id="PF10317">
    <property type="entry name" value="7TM_GPCR_Srd"/>
    <property type="match status" value="1"/>
</dbReference>
<keyword evidence="8" id="KW-1185">Reference proteome</keyword>
<name>A0A9P1N4Y2_9PELO</name>
<reference evidence="7" key="1">
    <citation type="submission" date="2022-11" db="EMBL/GenBank/DDBJ databases">
        <authorList>
            <person name="Kikuchi T."/>
        </authorList>
    </citation>
    <scope>NUCLEOTIDE SEQUENCE</scope>
    <source>
        <strain evidence="7">PS1010</strain>
    </source>
</reference>
<comment type="similarity">
    <text evidence="2">Belongs to the nematode receptor-like protein srd family.</text>
</comment>
<feature type="transmembrane region" description="Helical" evidence="6">
    <location>
        <begin position="269"/>
        <end position="294"/>
    </location>
</feature>
<evidence type="ECO:0000313" key="7">
    <source>
        <dbReference type="EMBL" id="CAI5451253.1"/>
    </source>
</evidence>
<dbReference type="InterPro" id="IPR050920">
    <property type="entry name" value="Nematode_rcpt-like_delta"/>
</dbReference>
<organism evidence="7 8">
    <name type="scientific">Caenorhabditis angaria</name>
    <dbReference type="NCBI Taxonomy" id="860376"/>
    <lineage>
        <taxon>Eukaryota</taxon>
        <taxon>Metazoa</taxon>
        <taxon>Ecdysozoa</taxon>
        <taxon>Nematoda</taxon>
        <taxon>Chromadorea</taxon>
        <taxon>Rhabditida</taxon>
        <taxon>Rhabditina</taxon>
        <taxon>Rhabditomorpha</taxon>
        <taxon>Rhabditoidea</taxon>
        <taxon>Rhabditidae</taxon>
        <taxon>Peloderinae</taxon>
        <taxon>Caenorhabditis</taxon>
    </lineage>
</organism>
<evidence type="ECO:0000256" key="2">
    <source>
        <dbReference type="ARBA" id="ARBA00009166"/>
    </source>
</evidence>
<dbReference type="EMBL" id="CANHGI010000005">
    <property type="protein sequence ID" value="CAI5451253.1"/>
    <property type="molecule type" value="Genomic_DNA"/>
</dbReference>
<evidence type="ECO:0000256" key="1">
    <source>
        <dbReference type="ARBA" id="ARBA00004141"/>
    </source>
</evidence>
<accession>A0A9P1N4Y2</accession>
<keyword evidence="5 6" id="KW-0472">Membrane</keyword>
<dbReference type="GO" id="GO:0016020">
    <property type="term" value="C:membrane"/>
    <property type="evidence" value="ECO:0007669"/>
    <property type="project" value="UniProtKB-SubCell"/>
</dbReference>
<keyword evidence="3 6" id="KW-0812">Transmembrane</keyword>
<dbReference type="Proteomes" id="UP001152747">
    <property type="component" value="Unassembled WGS sequence"/>
</dbReference>
<evidence type="ECO:0008006" key="9">
    <source>
        <dbReference type="Google" id="ProtNLM"/>
    </source>
</evidence>
<proteinExistence type="inferred from homology"/>
<feature type="transmembrane region" description="Helical" evidence="6">
    <location>
        <begin position="233"/>
        <end position="257"/>
    </location>
</feature>
<evidence type="ECO:0000256" key="6">
    <source>
        <dbReference type="SAM" id="Phobius"/>
    </source>
</evidence>
<evidence type="ECO:0000256" key="5">
    <source>
        <dbReference type="ARBA" id="ARBA00023136"/>
    </source>
</evidence>
<keyword evidence="4 6" id="KW-1133">Transmembrane helix</keyword>